<keyword evidence="4" id="KW-0472">Membrane</keyword>
<dbReference type="InterPro" id="IPR011990">
    <property type="entry name" value="TPR-like_helical_dom_sf"/>
</dbReference>
<dbReference type="OrthoDB" id="2335338at2759"/>
<keyword evidence="4" id="KW-1133">Transmembrane helix</keyword>
<dbReference type="Gene3D" id="1.25.40.10">
    <property type="entry name" value="Tetratricopeptide repeat domain"/>
    <property type="match status" value="1"/>
</dbReference>
<evidence type="ECO:0000256" key="4">
    <source>
        <dbReference type="SAM" id="Phobius"/>
    </source>
</evidence>
<evidence type="ECO:0000256" key="3">
    <source>
        <dbReference type="PROSITE-ProRule" id="PRU00339"/>
    </source>
</evidence>
<dbReference type="InterPro" id="IPR047150">
    <property type="entry name" value="SGT"/>
</dbReference>
<accession>A0A0S4J3T8</accession>
<dbReference type="EMBL" id="CYKH01001237">
    <property type="protein sequence ID" value="CUG86093.1"/>
    <property type="molecule type" value="Genomic_DNA"/>
</dbReference>
<dbReference type="GO" id="GO:0072380">
    <property type="term" value="C:TRC complex"/>
    <property type="evidence" value="ECO:0007669"/>
    <property type="project" value="TreeGrafter"/>
</dbReference>
<dbReference type="GO" id="GO:0016020">
    <property type="term" value="C:membrane"/>
    <property type="evidence" value="ECO:0007669"/>
    <property type="project" value="InterPro"/>
</dbReference>
<keyword evidence="4" id="KW-0812">Transmembrane</keyword>
<feature type="repeat" description="TPR" evidence="3">
    <location>
        <begin position="69"/>
        <end position="102"/>
    </location>
</feature>
<dbReference type="Pfam" id="PF03661">
    <property type="entry name" value="TMEM33_Pom33"/>
    <property type="match status" value="1"/>
</dbReference>
<dbReference type="InterPro" id="IPR005344">
    <property type="entry name" value="TMEM33/Pom33"/>
</dbReference>
<feature type="transmembrane region" description="Helical" evidence="4">
    <location>
        <begin position="146"/>
        <end position="166"/>
    </location>
</feature>
<proteinExistence type="predicted"/>
<keyword evidence="1" id="KW-0677">Repeat</keyword>
<evidence type="ECO:0000256" key="2">
    <source>
        <dbReference type="ARBA" id="ARBA00022803"/>
    </source>
</evidence>
<dbReference type="PROSITE" id="PS50293">
    <property type="entry name" value="TPR_REGION"/>
    <property type="match status" value="1"/>
</dbReference>
<dbReference type="SMART" id="SM00028">
    <property type="entry name" value="TPR"/>
    <property type="match status" value="3"/>
</dbReference>
<dbReference type="OMA" id="YAKYRYN"/>
<reference evidence="6" key="1">
    <citation type="submission" date="2015-09" db="EMBL/GenBank/DDBJ databases">
        <authorList>
            <consortium name="Pathogen Informatics"/>
        </authorList>
    </citation>
    <scope>NUCLEOTIDE SEQUENCE [LARGE SCALE GENOMIC DNA]</scope>
    <source>
        <strain evidence="6">Lake Konstanz</strain>
    </source>
</reference>
<dbReference type="VEuPathDB" id="TriTrypDB:BSAL_06555"/>
<keyword evidence="6" id="KW-1185">Reference proteome</keyword>
<dbReference type="PROSITE" id="PS50005">
    <property type="entry name" value="TPR"/>
    <property type="match status" value="2"/>
</dbReference>
<feature type="transmembrane region" description="Helical" evidence="4">
    <location>
        <begin position="285"/>
        <end position="305"/>
    </location>
</feature>
<evidence type="ECO:0000313" key="5">
    <source>
        <dbReference type="EMBL" id="CUG86093.1"/>
    </source>
</evidence>
<dbReference type="Pfam" id="PF13181">
    <property type="entry name" value="TPR_8"/>
    <property type="match status" value="1"/>
</dbReference>
<gene>
    <name evidence="5" type="ORF">BSAL_06555</name>
</gene>
<organism evidence="5 6">
    <name type="scientific">Bodo saltans</name>
    <name type="common">Flagellated protozoan</name>
    <dbReference type="NCBI Taxonomy" id="75058"/>
    <lineage>
        <taxon>Eukaryota</taxon>
        <taxon>Discoba</taxon>
        <taxon>Euglenozoa</taxon>
        <taxon>Kinetoplastea</taxon>
        <taxon>Metakinetoplastina</taxon>
        <taxon>Eubodonida</taxon>
        <taxon>Bodonidae</taxon>
        <taxon>Bodo</taxon>
    </lineage>
</organism>
<feature type="repeat" description="TPR" evidence="3">
    <location>
        <begin position="2"/>
        <end position="35"/>
    </location>
</feature>
<keyword evidence="2 3" id="KW-0802">TPR repeat</keyword>
<protein>
    <submittedName>
        <fullName evidence="5">Uncharacterized protein</fullName>
    </submittedName>
</protein>
<dbReference type="GO" id="GO:0006620">
    <property type="term" value="P:post-translational protein targeting to endoplasmic reticulum membrane"/>
    <property type="evidence" value="ECO:0007669"/>
    <property type="project" value="TreeGrafter"/>
</dbReference>
<dbReference type="InterPro" id="IPR019734">
    <property type="entry name" value="TPR_rpt"/>
</dbReference>
<feature type="transmembrane region" description="Helical" evidence="4">
    <location>
        <begin position="212"/>
        <end position="241"/>
    </location>
</feature>
<dbReference type="PANTHER" id="PTHR45831">
    <property type="entry name" value="LD24721P"/>
    <property type="match status" value="1"/>
</dbReference>
<dbReference type="GO" id="GO:0060090">
    <property type="term" value="F:molecular adaptor activity"/>
    <property type="evidence" value="ECO:0007669"/>
    <property type="project" value="TreeGrafter"/>
</dbReference>
<dbReference type="AlphaFoldDB" id="A0A0S4J3T8"/>
<dbReference type="PANTHER" id="PTHR45831:SF2">
    <property type="entry name" value="LD24721P"/>
    <property type="match status" value="1"/>
</dbReference>
<evidence type="ECO:0000313" key="6">
    <source>
        <dbReference type="Proteomes" id="UP000051952"/>
    </source>
</evidence>
<dbReference type="Pfam" id="PF13414">
    <property type="entry name" value="TPR_11"/>
    <property type="match status" value="1"/>
</dbReference>
<dbReference type="Proteomes" id="UP000051952">
    <property type="component" value="Unassembled WGS sequence"/>
</dbReference>
<dbReference type="SUPFAM" id="SSF48452">
    <property type="entry name" value="TPR-like"/>
    <property type="match status" value="1"/>
</dbReference>
<name>A0A0S4J3T8_BODSA</name>
<sequence length="359" mass="39332">MADELRLRGNAAYSNKNFDEAIKLYDEALQIDPKNTDALNNRSAANYSLGRYDAAVEDAKRSIKVSSNSKGFVRMADAYWKMGKLELARDTYELALSVGPNNQAAKDKLIQVRALIAPKHTGATYTQQTSGSGGGFAGGASDLMPLYLDAAVLLMCVAHIITMFISGSISLLLWRGALLTFAARQLIILRAAGMLTPNLETLKKWPGHFSSLYFVLCLLGAFLGVPPLHLLLAAMSMYSIVDLAPHAEKFQGKVPPMLFDRAQPLLAKAAASREILTGNAATCEAMLTFMLLFSGSSMIFNLAYIQFIKFRFRNDAFSRMAFSAIRQSVERLTKHRTCPPIVDKGFSKACDLLHRVGTS</sequence>
<evidence type="ECO:0000256" key="1">
    <source>
        <dbReference type="ARBA" id="ARBA00022737"/>
    </source>
</evidence>